<reference evidence="3 4" key="1">
    <citation type="journal article" date="2019" name="Microbiol. Resour. Announc.">
        <title>High-quality draft genome sequence of Fusarium oxysporum f. sp. cubense strain 160527, a causal agent of Panama disease.</title>
        <authorList>
            <person name="Asai S."/>
            <person name="Ayukawa Y."/>
            <person name="Gan P."/>
            <person name="Masuda S."/>
            <person name="Komatsu K."/>
            <person name="Shirasu K."/>
            <person name="Arie T."/>
        </authorList>
    </citation>
    <scope>NUCLEOTIDE SEQUENCE [LARGE SCALE GENOMIC DNA]</scope>
    <source>
        <strain evidence="3 4">160527</strain>
    </source>
</reference>
<feature type="region of interest" description="Disordered" evidence="2">
    <location>
        <begin position="1"/>
        <end position="29"/>
    </location>
</feature>
<name>A0A559KMS1_FUSOC</name>
<accession>A0A559KMS1</accession>
<dbReference type="Proteomes" id="UP000320707">
    <property type="component" value="Unassembled WGS sequence"/>
</dbReference>
<feature type="coiled-coil region" evidence="1">
    <location>
        <begin position="241"/>
        <end position="293"/>
    </location>
</feature>
<evidence type="ECO:0000313" key="3">
    <source>
        <dbReference type="EMBL" id="TVY60928.1"/>
    </source>
</evidence>
<dbReference type="Gene3D" id="1.20.1170.10">
    <property type="match status" value="1"/>
</dbReference>
<evidence type="ECO:0000256" key="2">
    <source>
        <dbReference type="SAM" id="MobiDB-lite"/>
    </source>
</evidence>
<dbReference type="EMBL" id="SRMI01000011">
    <property type="protein sequence ID" value="TVY60928.1"/>
    <property type="molecule type" value="Genomic_DNA"/>
</dbReference>
<proteinExistence type="predicted"/>
<dbReference type="AlphaFoldDB" id="A0A559KMS1"/>
<comment type="caution">
    <text evidence="3">The sequence shown here is derived from an EMBL/GenBank/DDBJ whole genome shotgun (WGS) entry which is preliminary data.</text>
</comment>
<evidence type="ECO:0000256" key="1">
    <source>
        <dbReference type="SAM" id="Coils"/>
    </source>
</evidence>
<organism evidence="3 4">
    <name type="scientific">Fusarium oxysporum f. sp. cubense</name>
    <dbReference type="NCBI Taxonomy" id="61366"/>
    <lineage>
        <taxon>Eukaryota</taxon>
        <taxon>Fungi</taxon>
        <taxon>Dikarya</taxon>
        <taxon>Ascomycota</taxon>
        <taxon>Pezizomycotina</taxon>
        <taxon>Sordariomycetes</taxon>
        <taxon>Hypocreomycetidae</taxon>
        <taxon>Hypocreales</taxon>
        <taxon>Nectriaceae</taxon>
        <taxon>Fusarium</taxon>
        <taxon>Fusarium oxysporum species complex</taxon>
    </lineage>
</organism>
<evidence type="ECO:0000313" key="4">
    <source>
        <dbReference type="Proteomes" id="UP000320707"/>
    </source>
</evidence>
<keyword evidence="1" id="KW-0175">Coiled coil</keyword>
<feature type="coiled-coil region" evidence="1">
    <location>
        <begin position="333"/>
        <end position="360"/>
    </location>
</feature>
<gene>
    <name evidence="3" type="ORF">Focb16_v014030</name>
</gene>
<protein>
    <submittedName>
        <fullName evidence="3">Uncharacterized protein</fullName>
    </submittedName>
</protein>
<sequence>MPGTPATRRCPPPARQGLRFRPHDGSERVQERDFVKLSNAPSKTQLHRLDVPAVYATRHAERLFDNIIAAFNEVEQTMALDLAVKLKQAVVQTWKDTSTKGSIDKAEVTAQMPYQKLTGTNGVKKQLYYPYWFFLAVWLGPGHPILQSIRNEMSDLWGLKFPADAIMYPKFIPIEAQKSLFYGKVAMAPSEDCIEVRAKAIKKAIDNSPVNGLSAAIRGHLPDDLNEFGTNPRIYSLEMRLASTSHELEDTRKHVSNLEKELVESKVSQARALEKTKSDMENLQKEVQQLKTAQGQTDNVKKDLEALRTMLTQHSTSSQQRAAGIETKVLSGHKKVEKEMNVLRSEVAHLDEKAEKAVETGALVLSILSTTGGPKRKLDDMS</sequence>